<organism evidence="2 3">
    <name type="scientific">Prorocentrum cordatum</name>
    <dbReference type="NCBI Taxonomy" id="2364126"/>
    <lineage>
        <taxon>Eukaryota</taxon>
        <taxon>Sar</taxon>
        <taxon>Alveolata</taxon>
        <taxon>Dinophyceae</taxon>
        <taxon>Prorocentrales</taxon>
        <taxon>Prorocentraceae</taxon>
        <taxon>Prorocentrum</taxon>
    </lineage>
</organism>
<proteinExistence type="predicted"/>
<dbReference type="Proteomes" id="UP001189429">
    <property type="component" value="Unassembled WGS sequence"/>
</dbReference>
<evidence type="ECO:0000313" key="3">
    <source>
        <dbReference type="Proteomes" id="UP001189429"/>
    </source>
</evidence>
<reference evidence="2" key="1">
    <citation type="submission" date="2023-10" db="EMBL/GenBank/DDBJ databases">
        <authorList>
            <person name="Chen Y."/>
            <person name="Shah S."/>
            <person name="Dougan E. K."/>
            <person name="Thang M."/>
            <person name="Chan C."/>
        </authorList>
    </citation>
    <scope>NUCLEOTIDE SEQUENCE [LARGE SCALE GENOMIC DNA]</scope>
</reference>
<gene>
    <name evidence="2" type="ORF">PCOR1329_LOCUS75635</name>
</gene>
<feature type="region of interest" description="Disordered" evidence="1">
    <location>
        <begin position="679"/>
        <end position="754"/>
    </location>
</feature>
<dbReference type="EMBL" id="CAUYUJ010020337">
    <property type="protein sequence ID" value="CAK0897472.1"/>
    <property type="molecule type" value="Genomic_DNA"/>
</dbReference>
<protein>
    <submittedName>
        <fullName evidence="2">Uncharacterized protein</fullName>
    </submittedName>
</protein>
<evidence type="ECO:0000256" key="1">
    <source>
        <dbReference type="SAM" id="MobiDB-lite"/>
    </source>
</evidence>
<feature type="compositionally biased region" description="Basic residues" evidence="1">
    <location>
        <begin position="743"/>
        <end position="754"/>
    </location>
</feature>
<accession>A0ABN9XHI8</accession>
<feature type="compositionally biased region" description="Low complexity" evidence="1">
    <location>
        <begin position="717"/>
        <end position="742"/>
    </location>
</feature>
<sequence length="754" mass="84506">MICAVLEPLEEWCKKSNARLRGVQESIPWVTEQLSGGKFWDMLNSTARLLQQWSKLKRFGFMRGTAKVAEMVEASPATADTLRGHVLIQEELATHMGELSLNVLYESLCSWMWMLEGWPQRAVLWLGDRRDEEVKRFLRDVDLFEDLEARLHRGADLEDIHQRSIFHLFPVQQLKIALKARGDKVDGEMHRFLTHKFSRWMQSQAAEDGFNICQNTVTLARNKRTCIHTLCNTQFCDGMLAKRHKVDEVVPSYFSRRQGFTQLPEDAFRAETWDDEDPPYRGIVGKTDKTAWWKTGAHEMPVVFLDLLLLRSVKSLSDDADKAWDLLADHRWLSCLMRGNHLVRKTSCPLVKDDPEKWFFCLGDGFGSACLLWPAQEQHLPDEHSTICFVPEEADKVYYGVIVDETEWESYPYEWRSPLWQWVEHPTARAAAWSRFAQVRAFPTIKEPQPILASAAQAGFWNLGITTLRKLMDHVGALLDEGGSCTKMFDVLMCLITKVLGCNSDAAIDIITLRLGRMGSERAVGAEDLLQLDDGLDLCTPDDKRQIRTEQKAQQHEQEVFDSLLTDLSLARHRAGLAAPAVHRPRVPVPEALPQRAVREFVPPGASIWRNNIGQGWCGHCPPFRRCTAADFGIEGSERAAALHVLRRLWSQYSYLHRVALRECCFVDNLFPPEQLDKDARDKAAQAANEAPRPGAPPAAAAPAAAAPPAADPLPPGLAKAPGPAGGAAAAAKGRGKGAAPKGKGRGRGRRGRG</sequence>
<keyword evidence="3" id="KW-1185">Reference proteome</keyword>
<name>A0ABN9XHI8_9DINO</name>
<evidence type="ECO:0000313" key="2">
    <source>
        <dbReference type="EMBL" id="CAK0897472.1"/>
    </source>
</evidence>
<feature type="compositionally biased region" description="Low complexity" evidence="1">
    <location>
        <begin position="685"/>
        <end position="709"/>
    </location>
</feature>
<comment type="caution">
    <text evidence="2">The sequence shown here is derived from an EMBL/GenBank/DDBJ whole genome shotgun (WGS) entry which is preliminary data.</text>
</comment>